<name>A0AAD5MSI7_PARTN</name>
<dbReference type="PANTHER" id="PTHR11895:SF7">
    <property type="entry name" value="GLUTAMYL-TRNA(GLN) AMIDOTRANSFERASE SUBUNIT A, MITOCHONDRIAL"/>
    <property type="match status" value="1"/>
</dbReference>
<dbReference type="Gene3D" id="3.90.1300.10">
    <property type="entry name" value="Amidase signature (AS) domain"/>
    <property type="match status" value="1"/>
</dbReference>
<dbReference type="Pfam" id="PF01425">
    <property type="entry name" value="Amidase"/>
    <property type="match status" value="1"/>
</dbReference>
<dbReference type="GO" id="GO:0070681">
    <property type="term" value="P:glutaminyl-tRNAGln biosynthesis via transamidation"/>
    <property type="evidence" value="ECO:0007669"/>
    <property type="project" value="TreeGrafter"/>
</dbReference>
<reference evidence="2" key="1">
    <citation type="submission" date="2021-06" db="EMBL/GenBank/DDBJ databases">
        <title>Parelaphostrongylus tenuis whole genome reference sequence.</title>
        <authorList>
            <person name="Garwood T.J."/>
            <person name="Larsen P.A."/>
            <person name="Fountain-Jones N.M."/>
            <person name="Garbe J.R."/>
            <person name="Macchietto M.G."/>
            <person name="Kania S.A."/>
            <person name="Gerhold R.W."/>
            <person name="Richards J.E."/>
            <person name="Wolf T.M."/>
        </authorList>
    </citation>
    <scope>NUCLEOTIDE SEQUENCE</scope>
    <source>
        <strain evidence="2">MNPRO001-30</strain>
        <tissue evidence="2">Meninges</tissue>
    </source>
</reference>
<gene>
    <name evidence="2" type="ORF">KIN20_005246</name>
</gene>
<evidence type="ECO:0000259" key="1">
    <source>
        <dbReference type="Pfam" id="PF01425"/>
    </source>
</evidence>
<dbReference type="GO" id="GO:0030956">
    <property type="term" value="C:glutamyl-tRNA(Gln) amidotransferase complex"/>
    <property type="evidence" value="ECO:0007669"/>
    <property type="project" value="TreeGrafter"/>
</dbReference>
<feature type="domain" description="Amidase" evidence="1">
    <location>
        <begin position="16"/>
        <end position="424"/>
    </location>
</feature>
<evidence type="ECO:0000313" key="2">
    <source>
        <dbReference type="EMBL" id="KAJ1349649.1"/>
    </source>
</evidence>
<keyword evidence="3" id="KW-1185">Reference proteome</keyword>
<dbReference type="GO" id="GO:0032543">
    <property type="term" value="P:mitochondrial translation"/>
    <property type="evidence" value="ECO:0007669"/>
    <property type="project" value="TreeGrafter"/>
</dbReference>
<accession>A0AAD5MSI7</accession>
<dbReference type="SUPFAM" id="SSF75304">
    <property type="entry name" value="Amidase signature (AS) enzymes"/>
    <property type="match status" value="1"/>
</dbReference>
<dbReference type="InterPro" id="IPR000120">
    <property type="entry name" value="Amidase"/>
</dbReference>
<comment type="caution">
    <text evidence="2">The sequence shown here is derived from an EMBL/GenBank/DDBJ whole genome shotgun (WGS) entry which is preliminary data.</text>
</comment>
<dbReference type="GO" id="GO:0050567">
    <property type="term" value="F:glutaminyl-tRNA synthase (glutamine-hydrolyzing) activity"/>
    <property type="evidence" value="ECO:0007669"/>
    <property type="project" value="TreeGrafter"/>
</dbReference>
<dbReference type="InterPro" id="IPR023631">
    <property type="entry name" value="Amidase_dom"/>
</dbReference>
<evidence type="ECO:0000313" key="3">
    <source>
        <dbReference type="Proteomes" id="UP001196413"/>
    </source>
</evidence>
<dbReference type="InterPro" id="IPR036928">
    <property type="entry name" value="AS_sf"/>
</dbReference>
<dbReference type="AlphaFoldDB" id="A0AAD5MSI7"/>
<organism evidence="2 3">
    <name type="scientific">Parelaphostrongylus tenuis</name>
    <name type="common">Meningeal worm</name>
    <dbReference type="NCBI Taxonomy" id="148309"/>
    <lineage>
        <taxon>Eukaryota</taxon>
        <taxon>Metazoa</taxon>
        <taxon>Ecdysozoa</taxon>
        <taxon>Nematoda</taxon>
        <taxon>Chromadorea</taxon>
        <taxon>Rhabditida</taxon>
        <taxon>Rhabditina</taxon>
        <taxon>Rhabditomorpha</taxon>
        <taxon>Strongyloidea</taxon>
        <taxon>Metastrongylidae</taxon>
        <taxon>Parelaphostrongylus</taxon>
    </lineage>
</organism>
<dbReference type="GO" id="GO:0005739">
    <property type="term" value="C:mitochondrion"/>
    <property type="evidence" value="ECO:0007669"/>
    <property type="project" value="TreeGrafter"/>
</dbReference>
<dbReference type="EMBL" id="JAHQIW010000708">
    <property type="protein sequence ID" value="KAJ1349649.1"/>
    <property type="molecule type" value="Genomic_DNA"/>
</dbReference>
<dbReference type="PANTHER" id="PTHR11895">
    <property type="entry name" value="TRANSAMIDASE"/>
    <property type="match status" value="1"/>
</dbReference>
<sequence>MQRIEAAIELAIKSRKYGALTTETFGLARSQAESALKNGTEPFPVVVKDCFAVANYPMTSTIVQRLIDKGGCVIGKGNMDEFCMGTSSALGHFGPVKNGLTEDVESDWFIPGGSSGGPAVAVQLGIADVGLGSDTGGSSRNPAAFTGLFGLKPTYGVLSRYGLVPLVNSLDSPSILSKSAKSCWTYLENMLGRDEKDPTSVQLPSSRGLSSMKGLRIGIPKEYHNEFLSEDAWRVWNHAANVFQRGGATILPVTLPHTKYSLLCYQVLSAGDIASNMARYSSIGYGYRFPDESSTFGLYSATRSEALNAVVRHRIMAGNYFLMRENRHKFFDCALRVRRIIASEIYEVLKSVDLLLTPTAKGPPIRFSELRRNHYEREDQDDFYTQPANLAGVPAISVPFGRSSDNLPIGVQLIGNLLQDKLVCDVAQLLYDGRQESKITEC</sequence>
<dbReference type="Proteomes" id="UP001196413">
    <property type="component" value="Unassembled WGS sequence"/>
</dbReference>
<proteinExistence type="predicted"/>
<protein>
    <recommendedName>
        <fullName evidence="1">Amidase domain-containing protein</fullName>
    </recommendedName>
</protein>